<proteinExistence type="predicted"/>
<keyword evidence="1" id="KW-0472">Membrane</keyword>
<sequence>MIAHTELKSELKGELTESFVRNDAYTINNKHTQGKTENTMITQIKRPVYTFIGISLFSIFLSGCIVHVNAKDADWDYEKGSESSYSGDISSTNKSVKVGEGRSVENISSVNGSVKVSDDVSAEDISSVNGKVSIGDNVSADSVESVNGQVKIGSGFKSRGQVSTVNGGIRIDNDSSVGGAVSTVNGSIRLEGVIVSKDISTKNGSVTLKDGSVVKGDIHFEPISKNNYNKRRPTLYISADSVVEGNIILDRPVDLELENPDLADKVKRNYE</sequence>
<dbReference type="EMBL" id="JAVRIE010000002">
    <property type="protein sequence ID" value="MDT0582070.1"/>
    <property type="molecule type" value="Genomic_DNA"/>
</dbReference>
<dbReference type="Proteomes" id="UP001249020">
    <property type="component" value="Unassembled WGS sequence"/>
</dbReference>
<gene>
    <name evidence="2" type="ORF">RM544_05940</name>
</gene>
<dbReference type="RefSeq" id="WP_311360854.1">
    <property type="nucleotide sequence ID" value="NZ_JAVRIE010000002.1"/>
</dbReference>
<dbReference type="AlphaFoldDB" id="A0AAW8R1V3"/>
<name>A0AAW8R1V3_9ALTE</name>
<evidence type="ECO:0000313" key="2">
    <source>
        <dbReference type="EMBL" id="MDT0582070.1"/>
    </source>
</evidence>
<accession>A0AAW8R1V3</accession>
<evidence type="ECO:0000256" key="1">
    <source>
        <dbReference type="SAM" id="Phobius"/>
    </source>
</evidence>
<comment type="caution">
    <text evidence="2">The sequence shown here is derived from an EMBL/GenBank/DDBJ whole genome shotgun (WGS) entry which is preliminary data.</text>
</comment>
<organism evidence="2 3">
    <name type="scientific">Brumicola blandensis</name>
    <dbReference type="NCBI Taxonomy" id="3075611"/>
    <lineage>
        <taxon>Bacteria</taxon>
        <taxon>Pseudomonadati</taxon>
        <taxon>Pseudomonadota</taxon>
        <taxon>Gammaproteobacteria</taxon>
        <taxon>Alteromonadales</taxon>
        <taxon>Alteromonadaceae</taxon>
        <taxon>Brumicola</taxon>
    </lineage>
</organism>
<keyword evidence="3" id="KW-1185">Reference proteome</keyword>
<evidence type="ECO:0008006" key="4">
    <source>
        <dbReference type="Google" id="ProtNLM"/>
    </source>
</evidence>
<evidence type="ECO:0000313" key="3">
    <source>
        <dbReference type="Proteomes" id="UP001249020"/>
    </source>
</evidence>
<reference evidence="2 3" key="1">
    <citation type="submission" date="2023-09" db="EMBL/GenBank/DDBJ databases">
        <authorList>
            <person name="Rey-Velasco X."/>
        </authorList>
    </citation>
    <scope>NUCLEOTIDE SEQUENCE [LARGE SCALE GENOMIC DNA]</scope>
    <source>
        <strain evidence="2 3">W409</strain>
    </source>
</reference>
<keyword evidence="1" id="KW-1133">Transmembrane helix</keyword>
<feature type="transmembrane region" description="Helical" evidence="1">
    <location>
        <begin position="48"/>
        <end position="68"/>
    </location>
</feature>
<protein>
    <recommendedName>
        <fullName evidence="4">Polymer-forming cytoskeletal protein</fullName>
    </recommendedName>
</protein>
<keyword evidence="1" id="KW-0812">Transmembrane</keyword>